<dbReference type="PANTHER" id="PTHR16943">
    <property type="entry name" value="2-METHYLCITRATE DEHYDRATASE-RELATED"/>
    <property type="match status" value="1"/>
</dbReference>
<evidence type="ECO:0000256" key="1">
    <source>
        <dbReference type="ARBA" id="ARBA00006174"/>
    </source>
</evidence>
<evidence type="ECO:0000259" key="3">
    <source>
        <dbReference type="Pfam" id="PF19305"/>
    </source>
</evidence>
<dbReference type="PANTHER" id="PTHR16943:SF8">
    <property type="entry name" value="2-METHYLCITRATE DEHYDRATASE"/>
    <property type="match status" value="1"/>
</dbReference>
<keyword evidence="5" id="KW-1185">Reference proteome</keyword>
<organism evidence="4 5">
    <name type="scientific">Amycolatopsis endophytica</name>
    <dbReference type="NCBI Taxonomy" id="860233"/>
    <lineage>
        <taxon>Bacteria</taxon>
        <taxon>Bacillati</taxon>
        <taxon>Actinomycetota</taxon>
        <taxon>Actinomycetes</taxon>
        <taxon>Pseudonocardiales</taxon>
        <taxon>Pseudonocardiaceae</taxon>
        <taxon>Amycolatopsis</taxon>
    </lineage>
</organism>
<sequence length="605" mass="62006">MSPLDQFARLIATHREQPLPAEASEAARRTLYNALATAVGAAREPAMDVVTAALAEFGEGKGVLPGRVERLNPLDAAFATGVAAHLDDYDDTHLVTVIHPGAVCVAALVGLQDEIADFSGAEVLNAFAWGVEAQLRLGVSVSPEHYDAGWHITGTCGAVGAAVTASVLLGLDSTQLRVALEWAVEGGLGNREGFGSMTKPFHPGKAAVRGVRAALDAAAGRPGPGDTLTGPSGFVARLAGGKFDADALLGDFARRWELLDNTFKPYPCGIVTHPAIEAAEEVRAAVAEHGGPSAVTAIRLVCHPLVPELTGRVQPADGLQARFSTAHGVAAGLLLPRVDLGGYATEVVVSPEARRLRSLVEFDATPSCARDAARLFVTMADGTVLSQEVEHARGSLERPLTGAELRVKAEGLVDRIVPGGAAALDAASRHEGPGYVRGLLDACAVEDSEDQALARLLGATTVDSGDARERAAAEAGRLVRAGHDALSAVVEACGGGSVEVVSRVAARLGVPADRLLTFAATVSAARGLPAVAVLRALGLAATQTTTVTGTAESVDVSAVRAGHAAADGVEAAVLAAHGFTAPDRPLTGRRGLLSLLATRAEPRLA</sequence>
<feature type="domain" description="MmgE/PrpD C-terminal" evidence="3">
    <location>
        <begin position="266"/>
        <end position="418"/>
    </location>
</feature>
<dbReference type="InterPro" id="IPR045336">
    <property type="entry name" value="MmgE_PrpD_N"/>
</dbReference>
<feature type="domain" description="MmgE/PrpD N-terminal" evidence="2">
    <location>
        <begin position="6"/>
        <end position="242"/>
    </location>
</feature>
<dbReference type="GO" id="GO:0016829">
    <property type="term" value="F:lyase activity"/>
    <property type="evidence" value="ECO:0007669"/>
    <property type="project" value="InterPro"/>
</dbReference>
<dbReference type="InterPro" id="IPR005656">
    <property type="entry name" value="MmgE_PrpD"/>
</dbReference>
<dbReference type="EMBL" id="JACCFK010000001">
    <property type="protein sequence ID" value="NYI90471.1"/>
    <property type="molecule type" value="Genomic_DNA"/>
</dbReference>
<dbReference type="Pfam" id="PF19305">
    <property type="entry name" value="MmgE_PrpD_C"/>
    <property type="match status" value="1"/>
</dbReference>
<evidence type="ECO:0000259" key="2">
    <source>
        <dbReference type="Pfam" id="PF03972"/>
    </source>
</evidence>
<comment type="similarity">
    <text evidence="1">Belongs to the PrpD family.</text>
</comment>
<name>A0A853B6W6_9PSEU</name>
<accession>A0A853B6W6</accession>
<feature type="domain" description="MmgE/PrpD N-terminal" evidence="2">
    <location>
        <begin position="500"/>
        <end position="603"/>
    </location>
</feature>
<dbReference type="Pfam" id="PF03972">
    <property type="entry name" value="MmgE_PrpD_N"/>
    <property type="match status" value="2"/>
</dbReference>
<reference evidence="4 5" key="1">
    <citation type="submission" date="2020-07" db="EMBL/GenBank/DDBJ databases">
        <title>Sequencing the genomes of 1000 actinobacteria strains.</title>
        <authorList>
            <person name="Klenk H.-P."/>
        </authorList>
    </citation>
    <scope>NUCLEOTIDE SEQUENCE [LARGE SCALE GENOMIC DNA]</scope>
    <source>
        <strain evidence="4 5">DSM 104006</strain>
    </source>
</reference>
<dbReference type="RefSeq" id="WP_179774486.1">
    <property type="nucleotide sequence ID" value="NZ_JACCFK010000001.1"/>
</dbReference>
<proteinExistence type="inferred from homology"/>
<dbReference type="InterPro" id="IPR045337">
    <property type="entry name" value="MmgE_PrpD_C"/>
</dbReference>
<dbReference type="InterPro" id="IPR042183">
    <property type="entry name" value="MmgE/PrpD_sf_1"/>
</dbReference>
<dbReference type="SUPFAM" id="SSF103378">
    <property type="entry name" value="2-methylcitrate dehydratase PrpD"/>
    <property type="match status" value="2"/>
</dbReference>
<dbReference type="Gene3D" id="1.10.4100.10">
    <property type="entry name" value="2-methylcitrate dehydratase PrpD"/>
    <property type="match status" value="2"/>
</dbReference>
<gene>
    <name evidence="4" type="ORF">HNR02_003794</name>
</gene>
<protein>
    <submittedName>
        <fullName evidence="4">2-methylcitrate dehydratase PrpD</fullName>
    </submittedName>
</protein>
<dbReference type="Proteomes" id="UP000549616">
    <property type="component" value="Unassembled WGS sequence"/>
</dbReference>
<dbReference type="InterPro" id="IPR042188">
    <property type="entry name" value="MmgE/PrpD_sf_2"/>
</dbReference>
<dbReference type="AlphaFoldDB" id="A0A853B6W6"/>
<dbReference type="Gene3D" id="3.30.1330.120">
    <property type="entry name" value="2-methylcitrate dehydratase PrpD"/>
    <property type="match status" value="1"/>
</dbReference>
<comment type="caution">
    <text evidence="4">The sequence shown here is derived from an EMBL/GenBank/DDBJ whole genome shotgun (WGS) entry which is preliminary data.</text>
</comment>
<evidence type="ECO:0000313" key="4">
    <source>
        <dbReference type="EMBL" id="NYI90471.1"/>
    </source>
</evidence>
<evidence type="ECO:0000313" key="5">
    <source>
        <dbReference type="Proteomes" id="UP000549616"/>
    </source>
</evidence>
<dbReference type="InterPro" id="IPR036148">
    <property type="entry name" value="MmgE/PrpD_sf"/>
</dbReference>